<evidence type="ECO:0000256" key="3">
    <source>
        <dbReference type="ARBA" id="ARBA00004406"/>
    </source>
</evidence>
<keyword evidence="15" id="KW-0812">Transmembrane</keyword>
<evidence type="ECO:0000256" key="13">
    <source>
        <dbReference type="PIRSR" id="PIRSR602401-1"/>
    </source>
</evidence>
<keyword evidence="12 15" id="KW-0472">Membrane</keyword>
<evidence type="ECO:0000256" key="7">
    <source>
        <dbReference type="ARBA" id="ARBA00022824"/>
    </source>
</evidence>
<keyword evidence="8" id="KW-0492">Microsome</keyword>
<dbReference type="PRINTS" id="PR00463">
    <property type="entry name" value="EP450I"/>
</dbReference>
<evidence type="ECO:0000256" key="4">
    <source>
        <dbReference type="ARBA" id="ARBA00010617"/>
    </source>
</evidence>
<dbReference type="FunFam" id="1.10.630.10:FF:000238">
    <property type="entry name" value="Cytochrome P450 2A6"/>
    <property type="match status" value="1"/>
</dbReference>
<keyword evidence="10 13" id="KW-0408">Iron</keyword>
<reference evidence="16" key="1">
    <citation type="submission" date="2023-09" db="UniProtKB">
        <authorList>
            <consortium name="Ensembl"/>
        </authorList>
    </citation>
    <scope>IDENTIFICATION</scope>
</reference>
<dbReference type="InterPro" id="IPR036396">
    <property type="entry name" value="Cyt_P450_sf"/>
</dbReference>
<evidence type="ECO:0000256" key="12">
    <source>
        <dbReference type="ARBA" id="ARBA00023136"/>
    </source>
</evidence>
<feature type="transmembrane region" description="Helical" evidence="15">
    <location>
        <begin position="30"/>
        <end position="49"/>
    </location>
</feature>
<proteinExistence type="inferred from homology"/>
<dbReference type="Ensembl" id="ENSCCNT00000019853.1">
    <property type="protein sequence ID" value="ENSCCNP00000015198.1"/>
    <property type="gene ID" value="ENSCCNG00000015438.1"/>
</dbReference>
<dbReference type="InterPro" id="IPR050182">
    <property type="entry name" value="Cytochrome_P450_fam2"/>
</dbReference>
<dbReference type="GO" id="GO:0020037">
    <property type="term" value="F:heme binding"/>
    <property type="evidence" value="ECO:0007669"/>
    <property type="project" value="InterPro"/>
</dbReference>
<name>A0A8C0ZSL5_CASCN</name>
<dbReference type="GO" id="GO:0008392">
    <property type="term" value="F:arachidonate epoxygenase activity"/>
    <property type="evidence" value="ECO:0007669"/>
    <property type="project" value="TreeGrafter"/>
</dbReference>
<evidence type="ECO:0000313" key="16">
    <source>
        <dbReference type="Ensembl" id="ENSCCNP00000015198.1"/>
    </source>
</evidence>
<dbReference type="SUPFAM" id="SSF48264">
    <property type="entry name" value="Cytochrome P450"/>
    <property type="match status" value="1"/>
</dbReference>
<keyword evidence="9 14" id="KW-0560">Oxidoreductase</keyword>
<keyword evidence="11 14" id="KW-0503">Monooxygenase</keyword>
<dbReference type="PRINTS" id="PR00385">
    <property type="entry name" value="P450"/>
</dbReference>
<comment type="subcellular location">
    <subcellularLocation>
        <location evidence="3">Endoplasmic reticulum membrane</location>
        <topology evidence="3">Peripheral membrane protein</topology>
    </subcellularLocation>
    <subcellularLocation>
        <location evidence="2">Microsome membrane</location>
        <topology evidence="2">Peripheral membrane protein</topology>
    </subcellularLocation>
</comment>
<sequence>MGLSFLNTQFHTLVGVSRGPTCICFTLSDYVVSGFTILIGFLLLWIWGYPKSKGYLPPGLRPLPFLGNILQIDPKSFLKSFEMEKYGDIFTLMWEALVDHAETFFGAGECVTFTNGKTSKVLHRFCVTTLKDLGMGKWSIEEQIKEEAQCLVEQLWKSQGAYLDPTLLFHSMMANIMCSIIFGEWFTYQDPKFLQLINILKDCSDILSSFYSWVFELLLGILKFFPGPHTQIYRNSEELAGFIVESIEKYQQTLDLSAPRDFIDSFLIRMDKEKFVRESEFYHKNFIHTVLSLFFAGTETSSTTLSFALLILLKHLVVLEKVQVEIDRVIGQYYLPALEDQVKMPFTDAVIHEIQRYSDLVPIGIPHCVIQDIHFREYFIPKDTTIYPVMSSVRDPHYFQKPNIFYPGHFLNAEGNFRKLEAFIPFSMGKRMCLGESLARAELFLFLTTTLQTFSLGCPKVPEDIDLTARVTGLGKLPPCVQLCFLPHW</sequence>
<dbReference type="PROSITE" id="PS00086">
    <property type="entry name" value="CYTOCHROME_P450"/>
    <property type="match status" value="1"/>
</dbReference>
<accession>A0A8C0ZSL5</accession>
<dbReference type="InterPro" id="IPR001128">
    <property type="entry name" value="Cyt_P450"/>
</dbReference>
<evidence type="ECO:0000256" key="6">
    <source>
        <dbReference type="ARBA" id="ARBA00022723"/>
    </source>
</evidence>
<keyword evidence="6 13" id="KW-0479">Metal-binding</keyword>
<organism evidence="16">
    <name type="scientific">Castor canadensis</name>
    <name type="common">American beaver</name>
    <dbReference type="NCBI Taxonomy" id="51338"/>
    <lineage>
        <taxon>Eukaryota</taxon>
        <taxon>Metazoa</taxon>
        <taxon>Chordata</taxon>
        <taxon>Craniata</taxon>
        <taxon>Vertebrata</taxon>
        <taxon>Euteleostomi</taxon>
        <taxon>Mammalia</taxon>
        <taxon>Eutheria</taxon>
        <taxon>Euarchontoglires</taxon>
        <taxon>Glires</taxon>
        <taxon>Rodentia</taxon>
        <taxon>Castorimorpha</taxon>
        <taxon>Castoridae</taxon>
        <taxon>Castor</taxon>
    </lineage>
</organism>
<evidence type="ECO:0000256" key="11">
    <source>
        <dbReference type="ARBA" id="ARBA00023033"/>
    </source>
</evidence>
<evidence type="ECO:0000256" key="9">
    <source>
        <dbReference type="ARBA" id="ARBA00023002"/>
    </source>
</evidence>
<evidence type="ECO:0000256" key="8">
    <source>
        <dbReference type="ARBA" id="ARBA00022848"/>
    </source>
</evidence>
<dbReference type="GO" id="GO:0016712">
    <property type="term" value="F:oxidoreductase activity, acting on paired donors, with incorporation or reduction of molecular oxygen, reduced flavin or flavoprotein as one donor, and incorporation of one atom of oxygen"/>
    <property type="evidence" value="ECO:0007669"/>
    <property type="project" value="TreeGrafter"/>
</dbReference>
<dbReference type="Gene3D" id="1.10.630.10">
    <property type="entry name" value="Cytochrome P450"/>
    <property type="match status" value="1"/>
</dbReference>
<evidence type="ECO:0000256" key="2">
    <source>
        <dbReference type="ARBA" id="ARBA00004174"/>
    </source>
</evidence>
<dbReference type="PANTHER" id="PTHR24300">
    <property type="entry name" value="CYTOCHROME P450 508A4-RELATED"/>
    <property type="match status" value="1"/>
</dbReference>
<evidence type="ECO:0000256" key="15">
    <source>
        <dbReference type="SAM" id="Phobius"/>
    </source>
</evidence>
<protein>
    <submittedName>
        <fullName evidence="16">Uncharacterized protein</fullName>
    </submittedName>
</protein>
<dbReference type="Pfam" id="PF00067">
    <property type="entry name" value="p450"/>
    <property type="match status" value="1"/>
</dbReference>
<dbReference type="InterPro" id="IPR002401">
    <property type="entry name" value="Cyt_P450_E_grp-I"/>
</dbReference>
<dbReference type="PANTHER" id="PTHR24300:SF339">
    <property type="entry name" value="CYTOCHROME P450 FAMILY 2 SUBFAMILY B MEMBER 39"/>
    <property type="match status" value="1"/>
</dbReference>
<dbReference type="GO" id="GO:0006805">
    <property type="term" value="P:xenobiotic metabolic process"/>
    <property type="evidence" value="ECO:0007669"/>
    <property type="project" value="TreeGrafter"/>
</dbReference>
<keyword evidence="7" id="KW-0256">Endoplasmic reticulum</keyword>
<evidence type="ECO:0000256" key="1">
    <source>
        <dbReference type="ARBA" id="ARBA00001971"/>
    </source>
</evidence>
<evidence type="ECO:0000256" key="10">
    <source>
        <dbReference type="ARBA" id="ARBA00023004"/>
    </source>
</evidence>
<feature type="binding site" description="axial binding residue" evidence="13">
    <location>
        <position position="433"/>
    </location>
    <ligand>
        <name>heme</name>
        <dbReference type="ChEBI" id="CHEBI:30413"/>
    </ligand>
    <ligandPart>
        <name>Fe</name>
        <dbReference type="ChEBI" id="CHEBI:18248"/>
    </ligandPart>
</feature>
<keyword evidence="5 13" id="KW-0349">Heme</keyword>
<dbReference type="AlphaFoldDB" id="A0A8C0ZSL5"/>
<dbReference type="GO" id="GO:0005789">
    <property type="term" value="C:endoplasmic reticulum membrane"/>
    <property type="evidence" value="ECO:0007669"/>
    <property type="project" value="UniProtKB-SubCell"/>
</dbReference>
<dbReference type="InterPro" id="IPR017972">
    <property type="entry name" value="Cyt_P450_CS"/>
</dbReference>
<comment type="similarity">
    <text evidence="4 14">Belongs to the cytochrome P450 family.</text>
</comment>
<evidence type="ECO:0000256" key="5">
    <source>
        <dbReference type="ARBA" id="ARBA00022617"/>
    </source>
</evidence>
<comment type="cofactor">
    <cofactor evidence="1 13">
        <name>heme</name>
        <dbReference type="ChEBI" id="CHEBI:30413"/>
    </cofactor>
</comment>
<evidence type="ECO:0000256" key="14">
    <source>
        <dbReference type="RuleBase" id="RU000461"/>
    </source>
</evidence>
<keyword evidence="15" id="KW-1133">Transmembrane helix</keyword>
<dbReference type="GO" id="GO:0005506">
    <property type="term" value="F:iron ion binding"/>
    <property type="evidence" value="ECO:0007669"/>
    <property type="project" value="InterPro"/>
</dbReference>
<dbReference type="GO" id="GO:0019373">
    <property type="term" value="P:epoxygenase P450 pathway"/>
    <property type="evidence" value="ECO:0007669"/>
    <property type="project" value="TreeGrafter"/>
</dbReference>